<dbReference type="GO" id="GO:0003676">
    <property type="term" value="F:nucleic acid binding"/>
    <property type="evidence" value="ECO:0007669"/>
    <property type="project" value="InterPro"/>
</dbReference>
<organism evidence="9 10">
    <name type="scientific">Nakamurella aerolata</name>
    <dbReference type="NCBI Taxonomy" id="1656892"/>
    <lineage>
        <taxon>Bacteria</taxon>
        <taxon>Bacillati</taxon>
        <taxon>Actinomycetota</taxon>
        <taxon>Actinomycetes</taxon>
        <taxon>Nakamurellales</taxon>
        <taxon>Nakamurellaceae</taxon>
        <taxon>Nakamurella</taxon>
    </lineage>
</organism>
<evidence type="ECO:0000256" key="2">
    <source>
        <dbReference type="ARBA" id="ARBA00022603"/>
    </source>
</evidence>
<dbReference type="CDD" id="cd02440">
    <property type="entry name" value="AdoMet_MTases"/>
    <property type="match status" value="1"/>
</dbReference>
<evidence type="ECO:0000256" key="1">
    <source>
        <dbReference type="ARBA" id="ARBA00006149"/>
    </source>
</evidence>
<keyword evidence="3 9" id="KW-0808">Transferase</keyword>
<evidence type="ECO:0000313" key="9">
    <source>
        <dbReference type="EMBL" id="NNG37208.1"/>
    </source>
</evidence>
<evidence type="ECO:0000256" key="5">
    <source>
        <dbReference type="SAM" id="MobiDB-lite"/>
    </source>
</evidence>
<dbReference type="InterPro" id="IPR056684">
    <property type="entry name" value="DUF7782"/>
</dbReference>
<dbReference type="InterPro" id="IPR007848">
    <property type="entry name" value="Small_mtfrase_dom"/>
</dbReference>
<feature type="compositionally biased region" description="Gly residues" evidence="5">
    <location>
        <begin position="492"/>
        <end position="504"/>
    </location>
</feature>
<protein>
    <submittedName>
        <fullName evidence="9">Methyltransferase</fullName>
    </submittedName>
</protein>
<dbReference type="PROSITE" id="PS00092">
    <property type="entry name" value="N6_MTASE"/>
    <property type="match status" value="1"/>
</dbReference>
<dbReference type="GO" id="GO:0008170">
    <property type="term" value="F:N-methyltransferase activity"/>
    <property type="evidence" value="ECO:0007669"/>
    <property type="project" value="UniProtKB-ARBA"/>
</dbReference>
<evidence type="ECO:0000259" key="6">
    <source>
        <dbReference type="Pfam" id="PF05175"/>
    </source>
</evidence>
<evidence type="ECO:0000256" key="4">
    <source>
        <dbReference type="ARBA" id="ARBA00022691"/>
    </source>
</evidence>
<dbReference type="SUPFAM" id="SSF53335">
    <property type="entry name" value="S-adenosyl-L-methionine-dependent methyltransferases"/>
    <property type="match status" value="1"/>
</dbReference>
<dbReference type="PANTHER" id="PTHR45875">
    <property type="entry name" value="METHYLTRANSFERASE N6AMT1"/>
    <property type="match status" value="1"/>
</dbReference>
<evidence type="ECO:0000259" key="8">
    <source>
        <dbReference type="Pfam" id="PF25004"/>
    </source>
</evidence>
<comment type="caution">
    <text evidence="9">The sequence shown here is derived from an EMBL/GenBank/DDBJ whole genome shotgun (WGS) entry which is preliminary data.</text>
</comment>
<gene>
    <name evidence="9" type="ORF">HKD39_16155</name>
</gene>
<keyword evidence="10" id="KW-1185">Reference proteome</keyword>
<feature type="domain" description="DUF7059" evidence="7">
    <location>
        <begin position="1"/>
        <end position="66"/>
    </location>
</feature>
<keyword evidence="4" id="KW-0949">S-adenosyl-L-methionine</keyword>
<keyword evidence="2 9" id="KW-0489">Methyltransferase</keyword>
<reference evidence="9 10" key="1">
    <citation type="submission" date="2020-05" db="EMBL/GenBank/DDBJ databases">
        <title>Nakamurella sp. DB0629 isolated from air conditioner.</title>
        <authorList>
            <person name="Kim D.H."/>
            <person name="Kim D.-U."/>
        </authorList>
    </citation>
    <scope>NUCLEOTIDE SEQUENCE [LARGE SCALE GENOMIC DNA]</scope>
    <source>
        <strain evidence="9 10">DB0629</strain>
    </source>
</reference>
<dbReference type="Pfam" id="PF23186">
    <property type="entry name" value="DUF7059"/>
    <property type="match status" value="1"/>
</dbReference>
<dbReference type="InterPro" id="IPR052190">
    <property type="entry name" value="Euk-Arch_PrmC-MTase"/>
</dbReference>
<evidence type="ECO:0000313" key="10">
    <source>
        <dbReference type="Proteomes" id="UP000562984"/>
    </source>
</evidence>
<comment type="similarity">
    <text evidence="1">Belongs to the eukaryotic/archaeal PrmC-related family.</text>
</comment>
<feature type="region of interest" description="Disordered" evidence="5">
    <location>
        <begin position="473"/>
        <end position="531"/>
    </location>
</feature>
<name>A0A849ADE9_9ACTN</name>
<dbReference type="GO" id="GO:0035657">
    <property type="term" value="C:eRF1 methyltransferase complex"/>
    <property type="evidence" value="ECO:0007669"/>
    <property type="project" value="TreeGrafter"/>
</dbReference>
<dbReference type="Pfam" id="PF05175">
    <property type="entry name" value="MTS"/>
    <property type="match status" value="1"/>
</dbReference>
<dbReference type="InterPro" id="IPR029063">
    <property type="entry name" value="SAM-dependent_MTases_sf"/>
</dbReference>
<dbReference type="GO" id="GO:0008276">
    <property type="term" value="F:protein methyltransferase activity"/>
    <property type="evidence" value="ECO:0007669"/>
    <property type="project" value="TreeGrafter"/>
</dbReference>
<proteinExistence type="inferred from homology"/>
<evidence type="ECO:0000259" key="7">
    <source>
        <dbReference type="Pfam" id="PF23186"/>
    </source>
</evidence>
<dbReference type="GO" id="GO:0032259">
    <property type="term" value="P:methylation"/>
    <property type="evidence" value="ECO:0007669"/>
    <property type="project" value="UniProtKB-KW"/>
</dbReference>
<sequence>MARGEFWPALRATAAAPGPLATVVRLFLLGTSEPVAEVAAALPSLGVERAVVTGVLEPDGELLRAAVDIRPHAATDADGRADHEYLVVSDLDSDTRPGPVRHDHVLGIGAASMSLAGAVIRTPVRTALDLGTGCGIQALHIGEHADSVVATDTNPRALALAAATARLNGQHWDLRSGSLFEPVAGQRFDLIVSNPPFVIGTGEQSYIYRDSGMAGDAVCEQLIRGIPEHLNPGGVATVLANWLVFGDDDWRGRIGSWVGGTGCDAWVVQREFADPAHYISMWLADAGEDRTTAARTGAEWLDYFERSGVRGIGMGVVTLRKLTDAEAAARQPDQVLDEITAAGEEVTGAAAEAFLAARRLLVTRSDDELLDLRLRLAPDALLTERSLAGHDGWTTVLRMLERQSPGAHLQLDDWGRSLLAGCTGQLPLRLLLELLAGANGVDEAALTQAMLPTVRTAVGRGLLLVEDTSEGAAGAAADGADGDGADDAAGAGADGDGDGAGAGAAAGTNDADGDGAAGRSGTGTSPGPVAE</sequence>
<dbReference type="Gene3D" id="3.40.50.150">
    <property type="entry name" value="Vaccinia Virus protein VP39"/>
    <property type="match status" value="1"/>
</dbReference>
<dbReference type="PANTHER" id="PTHR45875:SF1">
    <property type="entry name" value="METHYLTRANSFERASE N6AMT1"/>
    <property type="match status" value="1"/>
</dbReference>
<dbReference type="InterPro" id="IPR002052">
    <property type="entry name" value="DNA_methylase_N6_adenine_CS"/>
</dbReference>
<dbReference type="GO" id="GO:0008757">
    <property type="term" value="F:S-adenosylmethionine-dependent methyltransferase activity"/>
    <property type="evidence" value="ECO:0007669"/>
    <property type="project" value="TreeGrafter"/>
</dbReference>
<accession>A0A849ADE9</accession>
<feature type="domain" description="Methyltransferase small" evidence="6">
    <location>
        <begin position="121"/>
        <end position="241"/>
    </location>
</feature>
<dbReference type="EMBL" id="JABEND010000011">
    <property type="protein sequence ID" value="NNG37208.1"/>
    <property type="molecule type" value="Genomic_DNA"/>
</dbReference>
<dbReference type="Pfam" id="PF25004">
    <property type="entry name" value="DUF7782"/>
    <property type="match status" value="1"/>
</dbReference>
<feature type="domain" description="DUF7782" evidence="8">
    <location>
        <begin position="353"/>
        <end position="464"/>
    </location>
</feature>
<evidence type="ECO:0000256" key="3">
    <source>
        <dbReference type="ARBA" id="ARBA00022679"/>
    </source>
</evidence>
<dbReference type="InterPro" id="IPR055487">
    <property type="entry name" value="DUF7059"/>
</dbReference>
<dbReference type="Proteomes" id="UP000562984">
    <property type="component" value="Unassembled WGS sequence"/>
</dbReference>
<dbReference type="AlphaFoldDB" id="A0A849ADE9"/>